<evidence type="ECO:0000313" key="3">
    <source>
        <dbReference type="Proteomes" id="UP000029120"/>
    </source>
</evidence>
<name>A0A087G7U7_ARAAL</name>
<keyword evidence="3" id="KW-1185">Reference proteome</keyword>
<dbReference type="AlphaFoldDB" id="A0A087G7U7"/>
<gene>
    <name evidence="2" type="ordered locus">AALP_Aa8g183800</name>
</gene>
<reference evidence="3" key="1">
    <citation type="journal article" date="2015" name="Nat. Plants">
        <title>Genome expansion of Arabis alpina linked with retrotransposition and reduced symmetric DNA methylation.</title>
        <authorList>
            <person name="Willing E.M."/>
            <person name="Rawat V."/>
            <person name="Mandakova T."/>
            <person name="Maumus F."/>
            <person name="James G.V."/>
            <person name="Nordstroem K.J."/>
            <person name="Becker C."/>
            <person name="Warthmann N."/>
            <person name="Chica C."/>
            <person name="Szarzynska B."/>
            <person name="Zytnicki M."/>
            <person name="Albani M.C."/>
            <person name="Kiefer C."/>
            <person name="Bergonzi S."/>
            <person name="Castaings L."/>
            <person name="Mateos J.L."/>
            <person name="Berns M.C."/>
            <person name="Bujdoso N."/>
            <person name="Piofczyk T."/>
            <person name="de Lorenzo L."/>
            <person name="Barrero-Sicilia C."/>
            <person name="Mateos I."/>
            <person name="Piednoel M."/>
            <person name="Hagmann J."/>
            <person name="Chen-Min-Tao R."/>
            <person name="Iglesias-Fernandez R."/>
            <person name="Schuster S.C."/>
            <person name="Alonso-Blanco C."/>
            <person name="Roudier F."/>
            <person name="Carbonero P."/>
            <person name="Paz-Ares J."/>
            <person name="Davis S.J."/>
            <person name="Pecinka A."/>
            <person name="Quesneville H."/>
            <person name="Colot V."/>
            <person name="Lysak M.A."/>
            <person name="Weigel D."/>
            <person name="Coupland G."/>
            <person name="Schneeberger K."/>
        </authorList>
    </citation>
    <scope>NUCLEOTIDE SEQUENCE [LARGE SCALE GENOMIC DNA]</scope>
    <source>
        <strain evidence="3">cv. Pajares</strain>
    </source>
</reference>
<feature type="region of interest" description="Disordered" evidence="1">
    <location>
        <begin position="81"/>
        <end position="109"/>
    </location>
</feature>
<evidence type="ECO:0000256" key="1">
    <source>
        <dbReference type="SAM" id="MobiDB-lite"/>
    </source>
</evidence>
<dbReference type="EMBL" id="CM002876">
    <property type="protein sequence ID" value="KFK25949.1"/>
    <property type="molecule type" value="Genomic_DNA"/>
</dbReference>
<dbReference type="Proteomes" id="UP000029120">
    <property type="component" value="Chromosome 8"/>
</dbReference>
<dbReference type="Gramene" id="KFK25949">
    <property type="protein sequence ID" value="KFK25949"/>
    <property type="gene ID" value="AALP_AA8G183800"/>
</dbReference>
<proteinExistence type="predicted"/>
<organism evidence="2 3">
    <name type="scientific">Arabis alpina</name>
    <name type="common">Alpine rock-cress</name>
    <dbReference type="NCBI Taxonomy" id="50452"/>
    <lineage>
        <taxon>Eukaryota</taxon>
        <taxon>Viridiplantae</taxon>
        <taxon>Streptophyta</taxon>
        <taxon>Embryophyta</taxon>
        <taxon>Tracheophyta</taxon>
        <taxon>Spermatophyta</taxon>
        <taxon>Magnoliopsida</taxon>
        <taxon>eudicotyledons</taxon>
        <taxon>Gunneridae</taxon>
        <taxon>Pentapetalae</taxon>
        <taxon>rosids</taxon>
        <taxon>malvids</taxon>
        <taxon>Brassicales</taxon>
        <taxon>Brassicaceae</taxon>
        <taxon>Arabideae</taxon>
        <taxon>Arabis</taxon>
    </lineage>
</organism>
<accession>A0A087G7U7</accession>
<protein>
    <submittedName>
        <fullName evidence="2">Uncharacterized protein</fullName>
    </submittedName>
</protein>
<evidence type="ECO:0000313" key="2">
    <source>
        <dbReference type="EMBL" id="KFK25949.1"/>
    </source>
</evidence>
<sequence length="109" mass="12121">MKSGGSPCSTMAKRTMVFPLTGVLPHRREPLTLSLPLLVLPYHPATLCPLPSFKPHHRRENPDTITDLYRTRSRGLPLFSVVSSPHSPMVTPHSSTKTEALQSTVDPRR</sequence>